<dbReference type="Pfam" id="PF12780">
    <property type="entry name" value="AAA_8"/>
    <property type="match status" value="1"/>
</dbReference>
<dbReference type="InterPro" id="IPR042222">
    <property type="entry name" value="Dynein_2_N"/>
</dbReference>
<keyword evidence="7" id="KW-0243">Dynein</keyword>
<evidence type="ECO:0000259" key="21">
    <source>
        <dbReference type="Pfam" id="PF17857"/>
    </source>
</evidence>
<feature type="domain" description="Dynein heavy chain region D6 P-loop" evidence="14">
    <location>
        <begin position="3427"/>
        <end position="3541"/>
    </location>
</feature>
<reference evidence="24 25" key="1">
    <citation type="submission" date="2016-04" db="EMBL/GenBank/DDBJ databases">
        <title>The genome of Intoshia linei affirms orthonectids as highly simplified spiralians.</title>
        <authorList>
            <person name="Mikhailov K.V."/>
            <person name="Slusarev G.S."/>
            <person name="Nikitin M.A."/>
            <person name="Logacheva M.D."/>
            <person name="Penin A."/>
            <person name="Aleoshin V."/>
            <person name="Panchin Y.V."/>
        </authorList>
    </citation>
    <scope>NUCLEOTIDE SEQUENCE [LARGE SCALE GENOMIC DNA]</scope>
    <source>
        <strain evidence="24">Intl2013</strain>
        <tissue evidence="24">Whole animal</tissue>
    </source>
</reference>
<evidence type="ECO:0000259" key="17">
    <source>
        <dbReference type="Pfam" id="PF12777"/>
    </source>
</evidence>
<dbReference type="Pfam" id="PF12781">
    <property type="entry name" value="AAA_9"/>
    <property type="match status" value="1"/>
</dbReference>
<dbReference type="Pfam" id="PF03028">
    <property type="entry name" value="Dynein_heavy"/>
    <property type="match status" value="1"/>
</dbReference>
<proteinExistence type="inferred from homology"/>
<dbReference type="InterPro" id="IPR035699">
    <property type="entry name" value="AAA_6"/>
</dbReference>
<dbReference type="Pfam" id="PF17852">
    <property type="entry name" value="Dynein_AAA_lid"/>
    <property type="match status" value="1"/>
</dbReference>
<dbReference type="Gene3D" id="1.20.58.1120">
    <property type="match status" value="1"/>
</dbReference>
<feature type="coiled-coil region" evidence="13">
    <location>
        <begin position="749"/>
        <end position="776"/>
    </location>
</feature>
<dbReference type="GO" id="GO:0008569">
    <property type="term" value="F:minus-end-directed microtubule motor activity"/>
    <property type="evidence" value="ECO:0007669"/>
    <property type="project" value="InterPro"/>
</dbReference>
<feature type="domain" description="Dynein heavy chain C-terminal" evidence="23">
    <location>
        <begin position="3724"/>
        <end position="4024"/>
    </location>
</feature>
<keyword evidence="11" id="KW-0206">Cytoskeleton</keyword>
<dbReference type="InterPro" id="IPR027417">
    <property type="entry name" value="P-loop_NTPase"/>
</dbReference>
<dbReference type="FunFam" id="3.20.180.20:FF:000003">
    <property type="entry name" value="Dynein heavy chain 12, axonemal"/>
    <property type="match status" value="1"/>
</dbReference>
<evidence type="ECO:0000259" key="23">
    <source>
        <dbReference type="Pfam" id="PF18199"/>
    </source>
</evidence>
<dbReference type="Pfam" id="PF18198">
    <property type="entry name" value="AAA_lid_11"/>
    <property type="match status" value="1"/>
</dbReference>
<gene>
    <name evidence="24" type="ORF">A3Q56_00379</name>
</gene>
<dbReference type="GO" id="GO:0005874">
    <property type="term" value="C:microtubule"/>
    <property type="evidence" value="ECO:0007669"/>
    <property type="project" value="UniProtKB-KW"/>
</dbReference>
<dbReference type="PANTHER" id="PTHR22878:SF70">
    <property type="entry name" value="DYNEIN HEAVY CHAIN 2, AXONEMAL"/>
    <property type="match status" value="1"/>
</dbReference>
<dbReference type="Gene3D" id="1.20.920.30">
    <property type="match status" value="1"/>
</dbReference>
<feature type="domain" description="Dynein heavy chain linker" evidence="15">
    <location>
        <begin position="694"/>
        <end position="1161"/>
    </location>
</feature>
<dbReference type="InterPro" id="IPR013602">
    <property type="entry name" value="Dynein_heavy_linker"/>
</dbReference>
<evidence type="ECO:0000259" key="15">
    <source>
        <dbReference type="Pfam" id="PF08393"/>
    </source>
</evidence>
<dbReference type="Pfam" id="PF12777">
    <property type="entry name" value="MT"/>
    <property type="match status" value="1"/>
</dbReference>
<evidence type="ECO:0000313" key="25">
    <source>
        <dbReference type="Proteomes" id="UP000078046"/>
    </source>
</evidence>
<dbReference type="InterPro" id="IPR041228">
    <property type="entry name" value="Dynein_C"/>
</dbReference>
<evidence type="ECO:0000256" key="11">
    <source>
        <dbReference type="ARBA" id="ARBA00023212"/>
    </source>
</evidence>
<evidence type="ECO:0000256" key="2">
    <source>
        <dbReference type="ARBA" id="ARBA00008887"/>
    </source>
</evidence>
<dbReference type="Gene3D" id="3.10.490.20">
    <property type="match status" value="1"/>
</dbReference>
<keyword evidence="8 13" id="KW-0175">Coiled coil</keyword>
<dbReference type="FunFam" id="1.20.920.30:FF:000002">
    <property type="entry name" value="Dynein axonemal heavy chain 3"/>
    <property type="match status" value="1"/>
</dbReference>
<dbReference type="Gene3D" id="1.20.1270.280">
    <property type="match status" value="1"/>
</dbReference>
<keyword evidence="25" id="KW-1185">Reference proteome</keyword>
<evidence type="ECO:0000256" key="6">
    <source>
        <dbReference type="ARBA" id="ARBA00022840"/>
    </source>
</evidence>
<dbReference type="Gene3D" id="1.10.8.1220">
    <property type="match status" value="1"/>
</dbReference>
<dbReference type="Gene3D" id="1.10.8.710">
    <property type="match status" value="1"/>
</dbReference>
<dbReference type="Gene3D" id="1.20.140.100">
    <property type="entry name" value="Dynein heavy chain, N-terminal domain 2"/>
    <property type="match status" value="1"/>
</dbReference>
<dbReference type="InterPro" id="IPR041466">
    <property type="entry name" value="Dynein_AAA5_ext"/>
</dbReference>
<evidence type="ECO:0000259" key="19">
    <source>
        <dbReference type="Pfam" id="PF12781"/>
    </source>
</evidence>
<dbReference type="PANTHER" id="PTHR22878">
    <property type="entry name" value="DYNEIN HEAVY CHAIN 6, AXONEMAL-LIKE-RELATED"/>
    <property type="match status" value="1"/>
</dbReference>
<dbReference type="InterPro" id="IPR004273">
    <property type="entry name" value="Dynein_heavy_D6_P-loop"/>
</dbReference>
<dbReference type="Pfam" id="PF08393">
    <property type="entry name" value="DHC_N2"/>
    <property type="match status" value="1"/>
</dbReference>
<dbReference type="FunFam" id="1.10.8.710:FF:000004">
    <property type="entry name" value="Dynein axonemal heavy chain 6"/>
    <property type="match status" value="1"/>
</dbReference>
<dbReference type="InterPro" id="IPR042219">
    <property type="entry name" value="AAA_lid_11_sf"/>
</dbReference>
<evidence type="ECO:0000259" key="14">
    <source>
        <dbReference type="Pfam" id="PF03028"/>
    </source>
</evidence>
<evidence type="ECO:0000259" key="16">
    <source>
        <dbReference type="Pfam" id="PF12774"/>
    </source>
</evidence>
<evidence type="ECO:0000256" key="4">
    <source>
        <dbReference type="ARBA" id="ARBA00022701"/>
    </source>
</evidence>
<dbReference type="FunFam" id="3.40.50.300:FF:000044">
    <property type="entry name" value="Dynein heavy chain 5, axonemal"/>
    <property type="match status" value="1"/>
</dbReference>
<sequence>MGEINIQTNDKYKKNIKKVFDDIKYAHRDHYSKSKLFKYNLPKIKQKILNTLRINEALKAEEKIKLSIKDEVVEPEPQYPEEMMSEDRKIKANYTFLKNCVEYAPIVPLDISLKEGITKRISECIIPENIDKIQSLFDEIEELYVNSIREILVKHSLKVPQIEGIPTSTLLNCEYEKELSCVYLKSDSKEYYRQNGVYIANNLFSVHSILRNVMIICNTHFSGIKMVNFTEMRNRSPVELNSIKNNAILDCEHIEEMLMSKWYPAVINLFIVNKTFKKLNRRKQSAIFNCVNTLIANKIRNLLNNSMDELKDLFKIENFKKTKYFQDKEKSSSMYFGETVVPQLKVDLMFEKNDIMFYPLLDDIIQVYHEVVDIICSTMQNVAQIKSWLSGTSPPLLIKTSIGKNTVDELKKYLSSVLTYYFEQPTKQMNVYKETFKALINGDEQTKVNVFVSKKRLFDEYKQIVQSLKDKQDDVYRFNSIYYYFMVRMDVQILHDTLLLKIRKLKTTCLESMEQYHMIKCTEIIRDFENFEKKSLTKPENTFELMDLNKFVEDVRLKKMKRIKKDINKSVERMRYLLCEHILPESSMEINTTLLNWPGKVNAILDKNDEIVKVAQELGEELLEHRKEKTILEINKMMQRCGEFVDMGDISMCSQYLNDVRYVQKKISELTEDTNQINTEKILYKQQPTEFNELDQMTDIIDPYYILFSLVFKWQRSEKKWMDGSFNDLSADSISLEVEEFLNDLFKIRKVFQKEYRRRKAEVDELKRAANRAKRRKSKDLTQTNVDEVKPPASLTICDRISDAIEQFQEKISVIEIMCNPGIRQRHWNKNKAPFYKNCVILTQCQTYSTRYPLRMTEISTINMTPDSGTTLRKILKLELDPYMEEFEQISIAASKEHSLERNMVKMNDEWEEVYFGLGNYRESEISILSSVDDIQLLLEDQIIKTQTMRGSPFIKPFQVEIKEWEMKLIRMQNTIDQWLKVQSQWLYLEPIFCSADIMSQMPEEGRLFKTVDRTWRDVMKNTKINSKVIHAATLPNLLERLTDANVLLEKINKGLNNYLENKRLYFSRFFFLSNDEMLEILSETKDPKRVQPHLKKCFEGIDKLQFDKDMDILAMISSEGEKIKLSIKVSTSATKGLVEKWLLLVQESMLLSIHDVINQARIAYTENERCDWVRVWPGQIVLCVSQIYWSADIEAILIDGGDKKGIINYGKQLDEQLNDIVNLVRGKLNKQERITLGALVVIDVHARDVLYDLVNKNVTNELDFNWLCQLRYYWEDKCTVKIVNAMMNYGCEYLGNSGRLVITPLTDRCYRTLMGAYQLNLNGAPEGPAGTGKTETTKDLAKAMGVHCVVFNCSDGLDYLAMGKFFKGLAASGAWACFDEFNRIDLEVLSVVAQQILYIIRAIQADLKRFIFEGTEIDLNKNCYVAITMNPGYAGRSELPDNLKALFRTVAMMVPEYAMIGEIMLYSFGFMNARNLSVKICTTYRLCSEQLSTQPHYDYGMRAVKAVLSAAGNLKLKFPNENEDILLLRSIKDVNLPKFLSHDIPLFDGIISDLFPGIDLKDADYSLFLKIVNRVCQENNIQNVPFFRLKLIQLYEMMIVRHGFMLVGEPFSAKSTLLQTIATTLTIMSREQTIFDENNPREEPVIFQIVNPKSVDLGQLYGRFDIVSHEWSDGIISNIFRDYASSNSNERKWIILDGPVDAVWIESMNTVLDDNKKLCLVSGEVIQMSSNMSLIFETLDLLQASPATVSRCGMIYLEPTSLGWKPLFDSWINTWKDDFKEEHIELVQLLFNWLVNPCLDFIKKNCQMYMECGQIHFVKSLMNLVYILIKSSLDADSGNQRYFRHYIQAAMMFGLAWSLGGLLDQTSRPKFDVFLRNLHENKNEDYPIPNDLGVVSEVVLPEKGVIYDYFYETKARGKWKTWFDQIKNIHLQPTKNIQNIMVPTIDTARYSFLMDLFIKYEIPMLFVGLTGTGKSIYVQKKLMDDLSRDKYMPMFINFSAQTSTDQFQMLLLSKLDKKGKGTYGPPVGKKAIIFVDDVNIPTPTKYFSQPPVELYRQILDQGYMYNTQDTSKINLKDVLFVSAMNPPGGSKHSVSRRFMHYFNIMSIESFSDESLTRIFTTMYRCYFKAVEMPNEYQKLGDNIVEATKLIYKKCISHLLPTPNKSHYVFNLRDFSRIISGVCLCKREQIRTKTHLIRLWVHESLRVFYDRLLDANDREWVVNTVRIVTDKIFNETFEKLFMHLLENEEDRVSENEIRSLMWGDFMDPDADDENRVYQEVTSLNAFLEIVQQKLEEYNNTFKTPMNLVIFRYVLEHLSRISRIIRLSGGHALLVGMGGSGRQSLTRLAAYMANMKVFQPEISKNYGITEWHDDLKKILTQTGANSIPTVFLLSDNQIKYESFLEDLDSLLNSGEVPNIFANDEKGEIMEMVRPAAQLELEEENDGKNVDNELSPLALFAFFVRQTKKYLHIVLTFSPIGSAFRTRLPKFPSLINCCTIDWFQPWPQDALRKLSKSYLNKSNIEDEEKIECTNMCTLFHSTVKDLSVKFRLECGRYNYVTPTSYLVLIELFQKLFKFKQTKTSQERKRYLVGLEKLAFASEQIGKMQIELEELQPKLVISAEENIKMIGIIEIESKEVDVTKIRVAHEEKIVSEQAASSQSLRDECEHDLSEAIPALKAAQAALNTLKPSDITIVKSMKNPPSGVKLVMAAVCVMKEIKPEKINDPSGSGQKIYDYWGPSKRLLGDMNFLRDLKDYNRDNIPLPVMQKIRKEYISNSDFDPNKVAQASQAAEGLCRWIQAMEIYDRVVKIVEPKKKALAAADQELSETMSALKLKQDELNEIIERLDNLNASFVEKQTQKANLEYQVKLCATKLERAEQLIAGLGGEKDRWILAAEKLKTVYENILGDTLISAAMIAYLGPFTPKFRESALVSWTEEVKRRKLPGSVFFSLSNTLGDPVLIQQWNLNGLPKDSFSIDNAIIVSTSRRWPLLIDPQAQANIWIKNFERTNKLVIIKFTDSDYMRNLENAITFGKPLLLENIDETLDASLEPLLLKQIFKQGGVKMIRLGDIQIEYSDDFRFYITTKLRNPHYLPDVATKVTLINFMITPQGLEDQLLGMVVAKEKPELEAEREALIISSASNNKQLKEIEDKILHTLSASEGNILEDESAIVVLNKSKILSNEISKKQLVARETEKKINETRQGYQPVATLSSILYFSIADLPNIDPMYQYSLSWFINLYLASINDSNKSKILERRLRYLQDYFTYSLYCNICRSLFQQHKLLFSFILCTNLLIGNKELDVKELNFFLTGDVTHENEEPNPASSWLGDRYWDDLCKLKTLQVFQDFKSSFVKNLRAWKEYCEDLKPHERILPDGWDEKLNKFQQLIVLRYLRFDKVIPSITQYITEKLGHQFVEPPPFDLNKSFGESKCTTPLIFVLSPGADPTMALLAFAEEKGFTGNKFQSISLGQGQGGIACRIIAKAQIEGQWVLLQNCHLAISFMERLEKICESLSVETCHSEFRIWLTSYSSDKFPVIILQNSIKITNEPPAALKINMLQSYSSDPISNESFFDSCGDVKNVKFHRLLYGICFFHAVVQERRKFGPIGWNIPYGFNESDLSISVRQLQIFIKDYDDVPFDAIIYLTGHCNYGGRVTDDNDRRLLMSILKIFCNKDLLSERYSFSTSKEYQIPIETEYQDYIDAIKNLNTSQPPQIFGLHDNAEITKDMADSEDIIDDVLKIRGAGVGGGSEGNNIIETVASDVISKLPENFNLENAKKKFPLVYKESMNTVLVQEMERFNNLLDVIRKTLTDLLKALKGLVVMSTELEYISNALAIGKIPESWMKLSYPSLKNLAAYITDLLVRIHHLQEWYEHGKPTVFWISGFFFTQAFLTGTLQNYARKTITPIDTITFDFQVLDYSDPLQVKKGPDDGVYVTGLFLDGVRWNKRKHVLAEQKMRVLYDPLPILWIFPITKTDLKINNRYNCPLYKTSERRGILLTTGHSTNFVLNILLDSDVSIDHWIRRGAALLCQIND</sequence>
<keyword evidence="5" id="KW-0547">Nucleotide-binding</keyword>
<dbReference type="GO" id="GO:0005930">
    <property type="term" value="C:axoneme"/>
    <property type="evidence" value="ECO:0007669"/>
    <property type="project" value="UniProtKB-SubCell"/>
</dbReference>
<dbReference type="FunFam" id="3.40.50.300:FF:000223">
    <property type="entry name" value="Dynein heavy chain 3, axonemal"/>
    <property type="match status" value="1"/>
</dbReference>
<dbReference type="Gene3D" id="1.10.472.130">
    <property type="match status" value="1"/>
</dbReference>
<dbReference type="InterPro" id="IPR026983">
    <property type="entry name" value="DHC"/>
</dbReference>
<accession>A0A177BC80</accession>
<dbReference type="Pfam" id="PF18199">
    <property type="entry name" value="Dynein_C"/>
    <property type="match status" value="1"/>
</dbReference>
<dbReference type="FunFam" id="1.20.920.20:FF:000006">
    <property type="entry name" value="Dynein, axonemal, heavy chain 6"/>
    <property type="match status" value="1"/>
</dbReference>
<feature type="domain" description="Dynein heavy chain hydrolytic ATP-binding dynein motor region" evidence="16">
    <location>
        <begin position="1290"/>
        <end position="1616"/>
    </location>
</feature>
<feature type="coiled-coil region" evidence="13">
    <location>
        <begin position="2828"/>
        <end position="2858"/>
    </location>
</feature>
<dbReference type="Gene3D" id="6.10.140.1060">
    <property type="match status" value="1"/>
</dbReference>
<dbReference type="InterPro" id="IPR042228">
    <property type="entry name" value="Dynein_linker_3"/>
</dbReference>
<dbReference type="InterPro" id="IPR041658">
    <property type="entry name" value="AAA_lid_11"/>
</dbReference>
<dbReference type="Gene3D" id="1.20.920.20">
    <property type="match status" value="1"/>
</dbReference>
<dbReference type="GO" id="GO:0003341">
    <property type="term" value="P:cilium movement"/>
    <property type="evidence" value="ECO:0007669"/>
    <property type="project" value="UniProtKB-ARBA"/>
</dbReference>
<dbReference type="InterPro" id="IPR035706">
    <property type="entry name" value="AAA_9"/>
</dbReference>
<dbReference type="FunFam" id="1.10.8.720:FF:000001">
    <property type="entry name" value="dynein heavy chain 7, axonemal"/>
    <property type="match status" value="1"/>
</dbReference>
<feature type="domain" description="Dynein heavy chain AAA lid" evidence="22">
    <location>
        <begin position="3578"/>
        <end position="3716"/>
    </location>
</feature>
<keyword evidence="12" id="KW-0966">Cell projection</keyword>
<evidence type="ECO:0000256" key="3">
    <source>
        <dbReference type="ARBA" id="ARBA00022490"/>
    </source>
</evidence>
<dbReference type="InterPro" id="IPR043160">
    <property type="entry name" value="Dynein_C_barrel"/>
</dbReference>
<evidence type="ECO:0000259" key="22">
    <source>
        <dbReference type="Pfam" id="PF18198"/>
    </source>
</evidence>
<evidence type="ECO:0000256" key="12">
    <source>
        <dbReference type="ARBA" id="ARBA00023273"/>
    </source>
</evidence>
<dbReference type="Pfam" id="PF17857">
    <property type="entry name" value="AAA_lid_1"/>
    <property type="match status" value="1"/>
</dbReference>
<dbReference type="Pfam" id="PF12774">
    <property type="entry name" value="AAA_6"/>
    <property type="match status" value="1"/>
</dbReference>
<comment type="subcellular location">
    <subcellularLocation>
        <location evidence="1">Cytoplasm</location>
        <location evidence="1">Cytoskeleton</location>
        <location evidence="1">Cilium axoneme</location>
    </subcellularLocation>
</comment>
<dbReference type="FunFam" id="1.10.8.1220:FF:000001">
    <property type="entry name" value="Dynein axonemal heavy chain 5"/>
    <property type="match status" value="1"/>
</dbReference>
<evidence type="ECO:0000313" key="24">
    <source>
        <dbReference type="EMBL" id="OAF71836.1"/>
    </source>
</evidence>
<evidence type="ECO:0000256" key="10">
    <source>
        <dbReference type="ARBA" id="ARBA00023175"/>
    </source>
</evidence>
<keyword evidence="6" id="KW-0067">ATP-binding</keyword>
<dbReference type="GO" id="GO:0045505">
    <property type="term" value="F:dynein intermediate chain binding"/>
    <property type="evidence" value="ECO:0007669"/>
    <property type="project" value="InterPro"/>
</dbReference>
<dbReference type="SUPFAM" id="SSF52540">
    <property type="entry name" value="P-loop containing nucleoside triphosphate hydrolases"/>
    <property type="match status" value="4"/>
</dbReference>
<dbReference type="GO" id="GO:0030286">
    <property type="term" value="C:dynein complex"/>
    <property type="evidence" value="ECO:0007669"/>
    <property type="project" value="UniProtKB-KW"/>
</dbReference>
<dbReference type="InterPro" id="IPR041589">
    <property type="entry name" value="DNAH3_AAA_lid_1"/>
</dbReference>
<comment type="caution">
    <text evidence="24">The sequence shown here is derived from an EMBL/GenBank/DDBJ whole genome shotgun (WGS) entry which is preliminary data.</text>
</comment>
<dbReference type="Gene3D" id="1.10.8.720">
    <property type="entry name" value="Region D6 of dynein motor"/>
    <property type="match status" value="1"/>
</dbReference>
<keyword evidence="10" id="KW-0505">Motor protein</keyword>
<keyword evidence="3" id="KW-0963">Cytoplasm</keyword>
<name>A0A177BC80_9BILA</name>
<dbReference type="Pfam" id="PF12775">
    <property type="entry name" value="AAA_7"/>
    <property type="match status" value="1"/>
</dbReference>
<feature type="domain" description="Dynein heavy chain AAA module D4" evidence="18">
    <location>
        <begin position="2305"/>
        <end position="2573"/>
    </location>
</feature>
<evidence type="ECO:0000256" key="8">
    <source>
        <dbReference type="ARBA" id="ARBA00023054"/>
    </source>
</evidence>
<dbReference type="InterPro" id="IPR024317">
    <property type="entry name" value="Dynein_heavy_chain_D4_dom"/>
</dbReference>
<dbReference type="EMBL" id="LWCA01000020">
    <property type="protein sequence ID" value="OAF71836.1"/>
    <property type="molecule type" value="Genomic_DNA"/>
</dbReference>
<dbReference type="FunFam" id="1.20.1270.280:FF:000001">
    <property type="entry name" value="dynein heavy chain 7, axonemal"/>
    <property type="match status" value="1"/>
</dbReference>
<dbReference type="InterPro" id="IPR043157">
    <property type="entry name" value="Dynein_AAA1S"/>
</dbReference>
<evidence type="ECO:0000259" key="20">
    <source>
        <dbReference type="Pfam" id="PF17852"/>
    </source>
</evidence>
<feature type="domain" description="Dynein heavy chain coiled coil stalk" evidence="17">
    <location>
        <begin position="2590"/>
        <end position="2930"/>
    </location>
</feature>
<dbReference type="FunFam" id="1.20.58.1120:FF:000005">
    <property type="entry name" value="Dynein, axonemal, heavy chain 12"/>
    <property type="match status" value="1"/>
</dbReference>
<evidence type="ECO:0000256" key="7">
    <source>
        <dbReference type="ARBA" id="ARBA00023017"/>
    </source>
</evidence>
<comment type="similarity">
    <text evidence="2">Belongs to the dynein heavy chain family.</text>
</comment>
<dbReference type="FunFam" id="3.10.490.20:FF:000001">
    <property type="entry name" value="dynein heavy chain 7, axonemal"/>
    <property type="match status" value="1"/>
</dbReference>
<organism evidence="24 25">
    <name type="scientific">Intoshia linei</name>
    <dbReference type="NCBI Taxonomy" id="1819745"/>
    <lineage>
        <taxon>Eukaryota</taxon>
        <taxon>Metazoa</taxon>
        <taxon>Spiralia</taxon>
        <taxon>Lophotrochozoa</taxon>
        <taxon>Mesozoa</taxon>
        <taxon>Orthonectida</taxon>
        <taxon>Rhopaluridae</taxon>
        <taxon>Intoshia</taxon>
    </lineage>
</organism>
<dbReference type="Gene3D" id="1.10.287.2620">
    <property type="match status" value="1"/>
</dbReference>
<dbReference type="FunFam" id="3.40.50.300:FF:000353">
    <property type="entry name" value="Dynein axonemal heavy chain 1"/>
    <property type="match status" value="1"/>
</dbReference>
<dbReference type="OrthoDB" id="5593012at2759"/>
<evidence type="ECO:0000256" key="9">
    <source>
        <dbReference type="ARBA" id="ARBA00023069"/>
    </source>
</evidence>
<dbReference type="Proteomes" id="UP000078046">
    <property type="component" value="Unassembled WGS sequence"/>
</dbReference>
<dbReference type="Gene3D" id="3.20.180.20">
    <property type="entry name" value="Dynein heavy chain, N-terminal domain 2"/>
    <property type="match status" value="1"/>
</dbReference>
<evidence type="ECO:0000259" key="18">
    <source>
        <dbReference type="Pfam" id="PF12780"/>
    </source>
</evidence>
<dbReference type="GO" id="GO:0051959">
    <property type="term" value="F:dynein light intermediate chain binding"/>
    <property type="evidence" value="ECO:0007669"/>
    <property type="project" value="InterPro"/>
</dbReference>
<dbReference type="FunFam" id="3.40.50.300:FF:002141">
    <property type="entry name" value="Dynein heavy chain"/>
    <property type="match status" value="1"/>
</dbReference>
<dbReference type="FunFam" id="3.40.50.300:FF:000362">
    <property type="entry name" value="Dynein, axonemal, heavy chain 6"/>
    <property type="match status" value="1"/>
</dbReference>
<dbReference type="FunFam" id="1.20.140.100:FF:000004">
    <property type="entry name" value="Dynein axonemal heavy chain 6"/>
    <property type="match status" value="1"/>
</dbReference>
<dbReference type="GO" id="GO:0005524">
    <property type="term" value="F:ATP binding"/>
    <property type="evidence" value="ECO:0007669"/>
    <property type="project" value="UniProtKB-KW"/>
</dbReference>
<feature type="domain" description="Dynein heavy chain ATP-binding dynein motor region" evidence="19">
    <location>
        <begin position="2961"/>
        <end position="3182"/>
    </location>
</feature>
<keyword evidence="9" id="KW-0969">Cilium</keyword>
<evidence type="ECO:0000256" key="13">
    <source>
        <dbReference type="SAM" id="Coils"/>
    </source>
</evidence>
<feature type="domain" description="Dynein heavy chain AAA 5 extension" evidence="20">
    <location>
        <begin position="1789"/>
        <end position="1923"/>
    </location>
</feature>
<dbReference type="InterPro" id="IPR024743">
    <property type="entry name" value="Dynein_HC_stalk"/>
</dbReference>
<protein>
    <submittedName>
        <fullName evidence="24">Dynein heavy chain 12, axonemal</fullName>
    </submittedName>
</protein>
<feature type="domain" description="Dynein heavy chain 3 AAA+ lid" evidence="21">
    <location>
        <begin position="2145"/>
        <end position="2236"/>
    </location>
</feature>
<evidence type="ECO:0000256" key="5">
    <source>
        <dbReference type="ARBA" id="ARBA00022741"/>
    </source>
</evidence>
<dbReference type="Gene3D" id="3.40.50.300">
    <property type="entry name" value="P-loop containing nucleotide triphosphate hydrolases"/>
    <property type="match status" value="5"/>
</dbReference>
<keyword evidence="4" id="KW-0493">Microtubule</keyword>
<evidence type="ECO:0000256" key="1">
    <source>
        <dbReference type="ARBA" id="ARBA00004430"/>
    </source>
</evidence>